<reference evidence="2" key="1">
    <citation type="submission" date="2021-02" db="EMBL/GenBank/DDBJ databases">
        <title>Psilocybe cubensis genome.</title>
        <authorList>
            <person name="Mckernan K.J."/>
            <person name="Crawford S."/>
            <person name="Trippe A."/>
            <person name="Kane L.T."/>
            <person name="Mclaughlin S."/>
        </authorList>
    </citation>
    <scope>NUCLEOTIDE SEQUENCE [LARGE SCALE GENOMIC DNA]</scope>
    <source>
        <strain evidence="2">MGC-MH-2018</strain>
    </source>
</reference>
<comment type="caution">
    <text evidence="2">The sequence shown here is derived from an EMBL/GenBank/DDBJ whole genome shotgun (WGS) entry which is preliminary data.</text>
</comment>
<feature type="compositionally biased region" description="Low complexity" evidence="1">
    <location>
        <begin position="139"/>
        <end position="150"/>
    </location>
</feature>
<sequence length="191" mass="21132">MTMQNLYHTLSPKYPAVVHSPQSDSDASSVDVDIRYREMDAFINYDYSSDSDNTNSSVGPDRTTESEKKERQTNSPPSANSQRLDTCNSSVLQQQLHTPSYTHKPSRPKFLWPSYLTSCQPYRNVIPYPGYGPPIYMPPSSHISSSSSTSDTAGLRKRKSSGIGSQNAKKASTRKSRRRAPVVLKAKAPAG</sequence>
<organism evidence="2">
    <name type="scientific">Psilocybe cubensis</name>
    <name type="common">Psychedelic mushroom</name>
    <name type="synonym">Stropharia cubensis</name>
    <dbReference type="NCBI Taxonomy" id="181762"/>
    <lineage>
        <taxon>Eukaryota</taxon>
        <taxon>Fungi</taxon>
        <taxon>Dikarya</taxon>
        <taxon>Basidiomycota</taxon>
        <taxon>Agaricomycotina</taxon>
        <taxon>Agaricomycetes</taxon>
        <taxon>Agaricomycetidae</taxon>
        <taxon>Agaricales</taxon>
        <taxon>Agaricineae</taxon>
        <taxon>Strophariaceae</taxon>
        <taxon>Psilocybe</taxon>
    </lineage>
</organism>
<feature type="compositionally biased region" description="Polar residues" evidence="1">
    <location>
        <begin position="73"/>
        <end position="88"/>
    </location>
</feature>
<evidence type="ECO:0000256" key="1">
    <source>
        <dbReference type="SAM" id="MobiDB-lite"/>
    </source>
</evidence>
<accession>A0A8H7XI82</accession>
<gene>
    <name evidence="2" type="ORF">JR316_013084</name>
</gene>
<dbReference type="AlphaFoldDB" id="A0A8H7XI82"/>
<name>A0A8H7XI82_PSICU</name>
<feature type="compositionally biased region" description="Low complexity" evidence="1">
    <location>
        <begin position="45"/>
        <end position="57"/>
    </location>
</feature>
<feature type="compositionally biased region" description="Basic and acidic residues" evidence="1">
    <location>
        <begin position="62"/>
        <end position="72"/>
    </location>
</feature>
<feature type="compositionally biased region" description="Basic residues" evidence="1">
    <location>
        <begin position="171"/>
        <end position="180"/>
    </location>
</feature>
<proteinExistence type="predicted"/>
<evidence type="ECO:0000313" key="2">
    <source>
        <dbReference type="EMBL" id="KAG5161950.1"/>
    </source>
</evidence>
<feature type="region of interest" description="Disordered" evidence="1">
    <location>
        <begin position="45"/>
        <end position="88"/>
    </location>
</feature>
<feature type="region of interest" description="Disordered" evidence="1">
    <location>
        <begin position="139"/>
        <end position="191"/>
    </location>
</feature>
<protein>
    <submittedName>
        <fullName evidence="2">Uncharacterized protein</fullName>
    </submittedName>
</protein>
<dbReference type="EMBL" id="JAFIQS010000022">
    <property type="protein sequence ID" value="KAG5161950.1"/>
    <property type="molecule type" value="Genomic_DNA"/>
</dbReference>